<accession>A0A6A6LGE3</accession>
<protein>
    <submittedName>
        <fullName evidence="1">Uncharacterized protein</fullName>
    </submittedName>
</protein>
<dbReference type="EMBL" id="JAAGAX010000011">
    <property type="protein sequence ID" value="KAF2298669.1"/>
    <property type="molecule type" value="Genomic_DNA"/>
</dbReference>
<comment type="caution">
    <text evidence="1">The sequence shown here is derived from an EMBL/GenBank/DDBJ whole genome shotgun (WGS) entry which is preliminary data.</text>
</comment>
<gene>
    <name evidence="1" type="ORF">GH714_024647</name>
</gene>
<name>A0A6A6LGE3_HEVBR</name>
<evidence type="ECO:0000313" key="2">
    <source>
        <dbReference type="Proteomes" id="UP000467840"/>
    </source>
</evidence>
<reference evidence="1 2" key="1">
    <citation type="journal article" date="2020" name="Mol. Plant">
        <title>The Chromosome-Based Rubber Tree Genome Provides New Insights into Spurge Genome Evolution and Rubber Biosynthesis.</title>
        <authorList>
            <person name="Liu J."/>
            <person name="Shi C."/>
            <person name="Shi C.C."/>
            <person name="Li W."/>
            <person name="Zhang Q.J."/>
            <person name="Zhang Y."/>
            <person name="Li K."/>
            <person name="Lu H.F."/>
            <person name="Shi C."/>
            <person name="Zhu S.T."/>
            <person name="Xiao Z.Y."/>
            <person name="Nan H."/>
            <person name="Yue Y."/>
            <person name="Zhu X.G."/>
            <person name="Wu Y."/>
            <person name="Hong X.N."/>
            <person name="Fan G.Y."/>
            <person name="Tong Y."/>
            <person name="Zhang D."/>
            <person name="Mao C.L."/>
            <person name="Liu Y.L."/>
            <person name="Hao S.J."/>
            <person name="Liu W.Q."/>
            <person name="Lv M.Q."/>
            <person name="Zhang H.B."/>
            <person name="Liu Y."/>
            <person name="Hu-Tang G.R."/>
            <person name="Wang J.P."/>
            <person name="Wang J.H."/>
            <person name="Sun Y.H."/>
            <person name="Ni S.B."/>
            <person name="Chen W.B."/>
            <person name="Zhang X.C."/>
            <person name="Jiao Y.N."/>
            <person name="Eichler E.E."/>
            <person name="Li G.H."/>
            <person name="Liu X."/>
            <person name="Gao L.Z."/>
        </authorList>
    </citation>
    <scope>NUCLEOTIDE SEQUENCE [LARGE SCALE GENOMIC DNA]</scope>
    <source>
        <strain evidence="2">cv. GT1</strain>
        <tissue evidence="1">Leaf</tissue>
    </source>
</reference>
<keyword evidence="2" id="KW-1185">Reference proteome</keyword>
<organism evidence="1 2">
    <name type="scientific">Hevea brasiliensis</name>
    <name type="common">Para rubber tree</name>
    <name type="synonym">Siphonia brasiliensis</name>
    <dbReference type="NCBI Taxonomy" id="3981"/>
    <lineage>
        <taxon>Eukaryota</taxon>
        <taxon>Viridiplantae</taxon>
        <taxon>Streptophyta</taxon>
        <taxon>Embryophyta</taxon>
        <taxon>Tracheophyta</taxon>
        <taxon>Spermatophyta</taxon>
        <taxon>Magnoliopsida</taxon>
        <taxon>eudicotyledons</taxon>
        <taxon>Gunneridae</taxon>
        <taxon>Pentapetalae</taxon>
        <taxon>rosids</taxon>
        <taxon>fabids</taxon>
        <taxon>Malpighiales</taxon>
        <taxon>Euphorbiaceae</taxon>
        <taxon>Crotonoideae</taxon>
        <taxon>Micrandreae</taxon>
        <taxon>Hevea</taxon>
    </lineage>
</organism>
<dbReference type="Proteomes" id="UP000467840">
    <property type="component" value="Chromosome 1"/>
</dbReference>
<dbReference type="AlphaFoldDB" id="A0A6A6LGE3"/>
<proteinExistence type="predicted"/>
<sequence>MSGLAVTWFIKVLLEGSGANYKGHLMTLGSDSDVAIMSEHAIEYGEDVVHGINAKVYNDSNNQKQNQKDELHSNSDSESDGEKIRFLKFNMDRDIDGLTFKVGMVFSTRDEFKVRCSAYGIKHKFDFFFFKLTSSGYKLDVEGVWLWDLGK</sequence>
<evidence type="ECO:0000313" key="1">
    <source>
        <dbReference type="EMBL" id="KAF2298669.1"/>
    </source>
</evidence>